<dbReference type="PANTHER" id="PTHR32325:SF4">
    <property type="entry name" value="TRYPTOPHANASE"/>
    <property type="match status" value="1"/>
</dbReference>
<dbReference type="InterPro" id="IPR001597">
    <property type="entry name" value="ArAA_b-elim_lyase/Thr_aldolase"/>
</dbReference>
<dbReference type="Gene3D" id="3.40.640.10">
    <property type="entry name" value="Type I PLP-dependent aspartate aminotransferase-like (Major domain)"/>
    <property type="match status" value="1"/>
</dbReference>
<dbReference type="Proteomes" id="UP000285301">
    <property type="component" value="Unassembled WGS sequence"/>
</dbReference>
<evidence type="ECO:0000256" key="3">
    <source>
        <dbReference type="ARBA" id="ARBA00022898"/>
    </source>
</evidence>
<dbReference type="PANTHER" id="PTHR32325">
    <property type="entry name" value="BETA-ELIMINATING LYASE-LIKE PROTEIN-RELATED"/>
    <property type="match status" value="1"/>
</dbReference>
<dbReference type="EMBL" id="NCKU01002196">
    <property type="protein sequence ID" value="RWS10175.1"/>
    <property type="molecule type" value="Genomic_DNA"/>
</dbReference>
<comment type="caution">
    <text evidence="5">The sequence shown here is derived from an EMBL/GenBank/DDBJ whole genome shotgun (WGS) entry which is preliminary data.</text>
</comment>
<keyword evidence="3" id="KW-0663">Pyridoxal phosphate</keyword>
<evidence type="ECO:0000256" key="1">
    <source>
        <dbReference type="ARBA" id="ARBA00001933"/>
    </source>
</evidence>
<dbReference type="InterPro" id="IPR015424">
    <property type="entry name" value="PyrdxlP-dep_Trfase"/>
</dbReference>
<reference evidence="5" key="2">
    <citation type="submission" date="2018-11" db="EMBL/GenBank/DDBJ databases">
        <title>Trombidioid mite genomics.</title>
        <authorList>
            <person name="Dong X."/>
        </authorList>
    </citation>
    <scope>NUCLEOTIDE SEQUENCE</scope>
    <source>
        <strain evidence="5">UoL-WK</strain>
    </source>
</reference>
<comment type="cofactor">
    <cofactor evidence="1">
        <name>pyridoxal 5'-phosphate</name>
        <dbReference type="ChEBI" id="CHEBI:597326"/>
    </cofactor>
</comment>
<dbReference type="SUPFAM" id="SSF53383">
    <property type="entry name" value="PLP-dependent transferases"/>
    <property type="match status" value="1"/>
</dbReference>
<evidence type="ECO:0000313" key="6">
    <source>
        <dbReference type="EMBL" id="RWS10175.1"/>
    </source>
</evidence>
<dbReference type="OrthoDB" id="19261at2759"/>
<sequence length="454" mass="51766">METQSKHTNYNYKRIVIPFKAKLVENIRLLPKSERYQRLKDCGFNVLKLNSSDVYIDLVTDSGSGALSSAQCGHMLMADESYVRPDSFFKLESTVKRIFGFPHMHPVHQGRGAQQLIDFLLVKPNMIIPGNSQYSTVVADINLKASKTVDCTIEFNEDPIFKGNVSLNELQKVFEMYETNSIPFVLITLTCNENGGEPVSMRNIKSVSHLTKKYGVKLFADCARFAENAYFIKNYEDGFKEKSVRNIILEMFSYFDGCIMSGRKDGIVPTGGFICVRDSILYEALKKPLYIFEGYFSNGGMSSAIMEALALGIEEVTDEIYLNHRIQQIHRFGNLMKSFGVPLIEPFGAHGLVIDVRKFFPNIGPEEYSANLLCVEVYLEGGIRLLPHEKPPVENDRFEYCHINIPRRTYSFEHLEYVADVIRTVYLNKRLTQKGLKKESSNSEPLKIDFSYNE</sequence>
<dbReference type="NCBIfam" id="NF009709">
    <property type="entry name" value="PRK13238.1"/>
    <property type="match status" value="1"/>
</dbReference>
<reference evidence="5 7" key="1">
    <citation type="journal article" date="2018" name="Gigascience">
        <title>Genomes of trombidid mites reveal novel predicted allergens and laterally-transferred genes associated with secondary metabolism.</title>
        <authorList>
            <person name="Dong X."/>
            <person name="Chaisiri K."/>
            <person name="Xia D."/>
            <person name="Armstrong S.D."/>
            <person name="Fang Y."/>
            <person name="Donnelly M.J."/>
            <person name="Kadowaki T."/>
            <person name="McGarry J.W."/>
            <person name="Darby A.C."/>
            <person name="Makepeace B.L."/>
        </authorList>
    </citation>
    <scope>NUCLEOTIDE SEQUENCE [LARGE SCALE GENOMIC DNA]</scope>
    <source>
        <strain evidence="5">UoL-WK</strain>
    </source>
</reference>
<evidence type="ECO:0000313" key="5">
    <source>
        <dbReference type="EMBL" id="RWS00913.1"/>
    </source>
</evidence>
<keyword evidence="7" id="KW-1185">Reference proteome</keyword>
<dbReference type="EMBL" id="NCKU01010239">
    <property type="protein sequence ID" value="RWS00913.1"/>
    <property type="molecule type" value="Genomic_DNA"/>
</dbReference>
<dbReference type="GO" id="GO:0006520">
    <property type="term" value="P:amino acid metabolic process"/>
    <property type="evidence" value="ECO:0007669"/>
    <property type="project" value="InterPro"/>
</dbReference>
<organism evidence="5 7">
    <name type="scientific">Dinothrombium tinctorium</name>
    <dbReference type="NCBI Taxonomy" id="1965070"/>
    <lineage>
        <taxon>Eukaryota</taxon>
        <taxon>Metazoa</taxon>
        <taxon>Ecdysozoa</taxon>
        <taxon>Arthropoda</taxon>
        <taxon>Chelicerata</taxon>
        <taxon>Arachnida</taxon>
        <taxon>Acari</taxon>
        <taxon>Acariformes</taxon>
        <taxon>Trombidiformes</taxon>
        <taxon>Prostigmata</taxon>
        <taxon>Anystina</taxon>
        <taxon>Parasitengona</taxon>
        <taxon>Trombidioidea</taxon>
        <taxon>Trombidiidae</taxon>
        <taxon>Dinothrombium</taxon>
    </lineage>
</organism>
<name>A0A443QD05_9ACAR</name>
<evidence type="ECO:0000259" key="4">
    <source>
        <dbReference type="Pfam" id="PF01212"/>
    </source>
</evidence>
<dbReference type="InterPro" id="IPR015422">
    <property type="entry name" value="PyrdxlP-dep_Trfase_small"/>
</dbReference>
<dbReference type="Pfam" id="PF01212">
    <property type="entry name" value="Beta_elim_lyase"/>
    <property type="match status" value="1"/>
</dbReference>
<gene>
    <name evidence="6" type="ORF">B4U79_07802</name>
    <name evidence="5" type="ORF">B4U79_15649</name>
</gene>
<evidence type="ECO:0000313" key="7">
    <source>
        <dbReference type="Proteomes" id="UP000285301"/>
    </source>
</evidence>
<dbReference type="AlphaFoldDB" id="A0A443QD05"/>
<proteinExistence type="inferred from homology"/>
<feature type="domain" description="Aromatic amino acid beta-eliminating lyase/threonine aldolase" evidence="4">
    <location>
        <begin position="57"/>
        <end position="419"/>
    </location>
</feature>
<dbReference type="GO" id="GO:0016829">
    <property type="term" value="F:lyase activity"/>
    <property type="evidence" value="ECO:0007669"/>
    <property type="project" value="InterPro"/>
</dbReference>
<dbReference type="InterPro" id="IPR015421">
    <property type="entry name" value="PyrdxlP-dep_Trfase_major"/>
</dbReference>
<evidence type="ECO:0000256" key="2">
    <source>
        <dbReference type="ARBA" id="ARBA00009721"/>
    </source>
</evidence>
<dbReference type="Gene3D" id="3.90.1150.10">
    <property type="entry name" value="Aspartate Aminotransferase, domain 1"/>
    <property type="match status" value="1"/>
</dbReference>
<dbReference type="STRING" id="1965070.A0A443QD05"/>
<accession>A0A443QD05</accession>
<protein>
    <submittedName>
        <fullName evidence="5">Tryptophanase-like protein</fullName>
    </submittedName>
</protein>
<comment type="similarity">
    <text evidence="2">Belongs to the beta-eliminating lyase family.</text>
</comment>